<dbReference type="AlphaFoldDB" id="A0AAD3S650"/>
<feature type="compositionally biased region" description="Low complexity" evidence="1">
    <location>
        <begin position="68"/>
        <end position="78"/>
    </location>
</feature>
<protein>
    <submittedName>
        <fullName evidence="2">Uncharacterized protein</fullName>
    </submittedName>
</protein>
<dbReference type="EMBL" id="BSYO01000005">
    <property type="protein sequence ID" value="GMH04911.1"/>
    <property type="molecule type" value="Genomic_DNA"/>
</dbReference>
<proteinExistence type="predicted"/>
<evidence type="ECO:0000313" key="2">
    <source>
        <dbReference type="EMBL" id="GMH04911.1"/>
    </source>
</evidence>
<feature type="compositionally biased region" description="Basic and acidic residues" evidence="1">
    <location>
        <begin position="39"/>
        <end position="65"/>
    </location>
</feature>
<evidence type="ECO:0000256" key="1">
    <source>
        <dbReference type="SAM" id="MobiDB-lite"/>
    </source>
</evidence>
<name>A0AAD3S650_NEPGR</name>
<keyword evidence="3" id="KW-1185">Reference proteome</keyword>
<evidence type="ECO:0000313" key="3">
    <source>
        <dbReference type="Proteomes" id="UP001279734"/>
    </source>
</evidence>
<gene>
    <name evidence="2" type="ORF">Nepgr_006751</name>
</gene>
<dbReference type="Proteomes" id="UP001279734">
    <property type="component" value="Unassembled WGS sequence"/>
</dbReference>
<feature type="region of interest" description="Disordered" evidence="1">
    <location>
        <begin position="1"/>
        <end position="91"/>
    </location>
</feature>
<organism evidence="2 3">
    <name type="scientific">Nepenthes gracilis</name>
    <name type="common">Slender pitcher plant</name>
    <dbReference type="NCBI Taxonomy" id="150966"/>
    <lineage>
        <taxon>Eukaryota</taxon>
        <taxon>Viridiplantae</taxon>
        <taxon>Streptophyta</taxon>
        <taxon>Embryophyta</taxon>
        <taxon>Tracheophyta</taxon>
        <taxon>Spermatophyta</taxon>
        <taxon>Magnoliopsida</taxon>
        <taxon>eudicotyledons</taxon>
        <taxon>Gunneridae</taxon>
        <taxon>Pentapetalae</taxon>
        <taxon>Caryophyllales</taxon>
        <taxon>Nepenthaceae</taxon>
        <taxon>Nepenthes</taxon>
    </lineage>
</organism>
<feature type="compositionally biased region" description="Polar residues" evidence="1">
    <location>
        <begin position="10"/>
        <end position="26"/>
    </location>
</feature>
<sequence>MAIEMRLSGNLRTSKPQPKSRTTASCVGQGKRAYPPNQKRQEDRVHVGQSEPKKMTRDFRREGRHVSKATSAKIAAAKPLENKPGYLYTGK</sequence>
<comment type="caution">
    <text evidence="2">The sequence shown here is derived from an EMBL/GenBank/DDBJ whole genome shotgun (WGS) entry which is preliminary data.</text>
</comment>
<reference evidence="2" key="1">
    <citation type="submission" date="2023-05" db="EMBL/GenBank/DDBJ databases">
        <title>Nepenthes gracilis genome sequencing.</title>
        <authorList>
            <person name="Fukushima K."/>
        </authorList>
    </citation>
    <scope>NUCLEOTIDE SEQUENCE</scope>
    <source>
        <strain evidence="2">SING2019-196</strain>
    </source>
</reference>
<accession>A0AAD3S650</accession>